<keyword evidence="2" id="KW-1185">Reference proteome</keyword>
<sequence length="292" mass="33639">MILCGLRTSNLLVHYLSHTHNHHFRVPQEQKDYVIKQVVCFGRRLQREMKAVHFMKSRARNVHEWFGQGQSFCLLQTRTELITVFLTVLITIAAALASSPEVGSSMNKIEGLATRRATLMNKLESNGACGATPVRVLLVGLPGVYGLSTEQRKRLTIAVDNFEENDTRSIEAARTSILSNAWHHAAITRPNLDFDVHDFRIGRDEDEPNSSSRDKFSKFVKNTILRYEQLKLKIGSLRFREYTEWAYPKEIVISSRSLERLNFVCFEQYSEKKIRFDVPNLNKFTYEGPPQM</sequence>
<organism evidence="1 2">
    <name type="scientific">Striga hermonthica</name>
    <name type="common">Purple witchweed</name>
    <name type="synonym">Buchnera hermonthica</name>
    <dbReference type="NCBI Taxonomy" id="68872"/>
    <lineage>
        <taxon>Eukaryota</taxon>
        <taxon>Viridiplantae</taxon>
        <taxon>Streptophyta</taxon>
        <taxon>Embryophyta</taxon>
        <taxon>Tracheophyta</taxon>
        <taxon>Spermatophyta</taxon>
        <taxon>Magnoliopsida</taxon>
        <taxon>eudicotyledons</taxon>
        <taxon>Gunneridae</taxon>
        <taxon>Pentapetalae</taxon>
        <taxon>asterids</taxon>
        <taxon>lamiids</taxon>
        <taxon>Lamiales</taxon>
        <taxon>Orobanchaceae</taxon>
        <taxon>Buchnereae</taxon>
        <taxon>Striga</taxon>
    </lineage>
</organism>
<reference evidence="1" key="1">
    <citation type="submission" date="2019-12" db="EMBL/GenBank/DDBJ databases">
        <authorList>
            <person name="Scholes J."/>
        </authorList>
    </citation>
    <scope>NUCLEOTIDE SEQUENCE</scope>
</reference>
<dbReference type="EMBL" id="CACSLK010027752">
    <property type="protein sequence ID" value="CAA0828581.1"/>
    <property type="molecule type" value="Genomic_DNA"/>
</dbReference>
<gene>
    <name evidence="1" type="ORF">SHERM_24276</name>
</gene>
<protein>
    <submittedName>
        <fullName evidence="1">ABC transporter G family member 40</fullName>
    </submittedName>
</protein>
<accession>A0A9N7NGZ0</accession>
<name>A0A9N7NGZ0_STRHE</name>
<dbReference type="OrthoDB" id="912756at2759"/>
<comment type="caution">
    <text evidence="1">The sequence shown here is derived from an EMBL/GenBank/DDBJ whole genome shotgun (WGS) entry which is preliminary data.</text>
</comment>
<evidence type="ECO:0000313" key="2">
    <source>
        <dbReference type="Proteomes" id="UP001153555"/>
    </source>
</evidence>
<dbReference type="AlphaFoldDB" id="A0A9N7NGZ0"/>
<evidence type="ECO:0000313" key="1">
    <source>
        <dbReference type="EMBL" id="CAA0828581.1"/>
    </source>
</evidence>
<dbReference type="Proteomes" id="UP001153555">
    <property type="component" value="Unassembled WGS sequence"/>
</dbReference>
<proteinExistence type="predicted"/>